<organism evidence="2 3">
    <name type="scientific">Granulicella mallensis</name>
    <dbReference type="NCBI Taxonomy" id="940614"/>
    <lineage>
        <taxon>Bacteria</taxon>
        <taxon>Pseudomonadati</taxon>
        <taxon>Acidobacteriota</taxon>
        <taxon>Terriglobia</taxon>
        <taxon>Terriglobales</taxon>
        <taxon>Acidobacteriaceae</taxon>
        <taxon>Granulicella</taxon>
    </lineage>
</organism>
<evidence type="ECO:0008006" key="4">
    <source>
        <dbReference type="Google" id="ProtNLM"/>
    </source>
</evidence>
<sequence>MQIQRYLALLVVLIAFPCGLFAQATPAASRPLDLQIGVGISAAQPDYSSPHIKGITIYGTLDFRRFRHLGIDGEIHDLKIVTPSDIGQSSYLLGPRYEWRIGRFRPYAKALFGIGNFEFQKGYYPVDSSGNYFIYAFGGGVDLRATRRLNVRLFDIEQQEWPSFENHGLSPLVGTIGAAYHF</sequence>
<comment type="caution">
    <text evidence="2">The sequence shown here is derived from an EMBL/GenBank/DDBJ whole genome shotgun (WGS) entry which is preliminary data.</text>
</comment>
<accession>A0A7W7ZM13</accession>
<gene>
    <name evidence="2" type="ORF">HDF15_000736</name>
</gene>
<dbReference type="AlphaFoldDB" id="A0A7W7ZM13"/>
<keyword evidence="1" id="KW-0732">Signal</keyword>
<dbReference type="RefSeq" id="WP_184252895.1">
    <property type="nucleotide sequence ID" value="NZ_JACHIO010000003.1"/>
</dbReference>
<evidence type="ECO:0000256" key="1">
    <source>
        <dbReference type="SAM" id="SignalP"/>
    </source>
</evidence>
<feature type="signal peptide" evidence="1">
    <location>
        <begin position="1"/>
        <end position="22"/>
    </location>
</feature>
<dbReference type="SUPFAM" id="SSF56925">
    <property type="entry name" value="OMPA-like"/>
    <property type="match status" value="1"/>
</dbReference>
<dbReference type="EMBL" id="JACHIO010000003">
    <property type="protein sequence ID" value="MBB5062406.1"/>
    <property type="molecule type" value="Genomic_DNA"/>
</dbReference>
<dbReference type="Proteomes" id="UP000584867">
    <property type="component" value="Unassembled WGS sequence"/>
</dbReference>
<proteinExistence type="predicted"/>
<name>A0A7W7ZM13_9BACT</name>
<evidence type="ECO:0000313" key="3">
    <source>
        <dbReference type="Proteomes" id="UP000584867"/>
    </source>
</evidence>
<protein>
    <recommendedName>
        <fullName evidence="4">Outer membrane protein beta-barrel domain-containing protein</fullName>
    </recommendedName>
</protein>
<feature type="chain" id="PRO_5030912366" description="Outer membrane protein beta-barrel domain-containing protein" evidence="1">
    <location>
        <begin position="23"/>
        <end position="182"/>
    </location>
</feature>
<dbReference type="InterPro" id="IPR011250">
    <property type="entry name" value="OMP/PagP_B-barrel"/>
</dbReference>
<evidence type="ECO:0000313" key="2">
    <source>
        <dbReference type="EMBL" id="MBB5062406.1"/>
    </source>
</evidence>
<reference evidence="2 3" key="1">
    <citation type="submission" date="2020-08" db="EMBL/GenBank/DDBJ databases">
        <title>Genomic Encyclopedia of Type Strains, Phase IV (KMG-V): Genome sequencing to study the core and pangenomes of soil and plant-associated prokaryotes.</title>
        <authorList>
            <person name="Whitman W."/>
        </authorList>
    </citation>
    <scope>NUCLEOTIDE SEQUENCE [LARGE SCALE GENOMIC DNA]</scope>
    <source>
        <strain evidence="2 3">X5P3</strain>
    </source>
</reference>